<evidence type="ECO:0000256" key="18">
    <source>
        <dbReference type="RuleBase" id="RU366077"/>
    </source>
</evidence>
<keyword evidence="13 17" id="KW-0482">Metalloprotease</keyword>
<comment type="subcellular location">
    <subcellularLocation>
        <location evidence="2">Cytoplasm</location>
    </subcellularLocation>
    <subcellularLocation>
        <location evidence="3">Lipid droplet</location>
    </subcellularLocation>
</comment>
<evidence type="ECO:0000256" key="8">
    <source>
        <dbReference type="ARBA" id="ARBA00022677"/>
    </source>
</evidence>
<comment type="function">
    <text evidence="1">Metalloprotease.</text>
</comment>
<dbReference type="GO" id="GO:0051301">
    <property type="term" value="P:cell division"/>
    <property type="evidence" value="ECO:0007669"/>
    <property type="project" value="UniProtKB-KW"/>
</dbReference>
<dbReference type="AlphaFoldDB" id="A0A8C2VK23"/>
<comment type="similarity">
    <text evidence="4 18">Belongs to the peptidase M8 family.</text>
</comment>
<keyword evidence="9 17" id="KW-0479">Metal-binding</keyword>
<dbReference type="Proteomes" id="UP000694398">
    <property type="component" value="Unassembled WGS sequence"/>
</dbReference>
<dbReference type="GO" id="GO:0007155">
    <property type="term" value="P:cell adhesion"/>
    <property type="evidence" value="ECO:0007669"/>
    <property type="project" value="InterPro"/>
</dbReference>
<evidence type="ECO:0000256" key="7">
    <source>
        <dbReference type="ARBA" id="ARBA00022670"/>
    </source>
</evidence>
<dbReference type="GO" id="GO:0016020">
    <property type="term" value="C:membrane"/>
    <property type="evidence" value="ECO:0007669"/>
    <property type="project" value="InterPro"/>
</dbReference>
<dbReference type="Pfam" id="PF01457">
    <property type="entry name" value="Peptidase_M8"/>
    <property type="match status" value="2"/>
</dbReference>
<dbReference type="PANTHER" id="PTHR10942:SF0">
    <property type="entry name" value="LEISHMANOLYSIN-LIKE PEPTIDASE"/>
    <property type="match status" value="1"/>
</dbReference>
<dbReference type="PANTHER" id="PTHR10942">
    <property type="entry name" value="LEISHMANOLYSIN-LIKE PEPTIDASE"/>
    <property type="match status" value="1"/>
</dbReference>
<dbReference type="FunFam" id="2.10.55.10:FF:000001">
    <property type="entry name" value="Leishmanolysin like peptidase"/>
    <property type="match status" value="1"/>
</dbReference>
<keyword evidence="14" id="KW-0131">Cell cycle</keyword>
<feature type="binding site" evidence="17">
    <location>
        <position position="354"/>
    </location>
    <ligand>
        <name>Zn(2+)</name>
        <dbReference type="ChEBI" id="CHEBI:29105"/>
        <note>catalytic</note>
    </ligand>
</feature>
<evidence type="ECO:0000256" key="12">
    <source>
        <dbReference type="ARBA" id="ARBA00022833"/>
    </source>
</evidence>
<dbReference type="Gene3D" id="2.10.55.10">
    <property type="entry name" value="Leishmanolysin domain 3"/>
    <property type="match status" value="1"/>
</dbReference>
<comment type="cofactor">
    <cofactor evidence="17 18">
        <name>Zn(2+)</name>
        <dbReference type="ChEBI" id="CHEBI:29105"/>
    </cofactor>
    <text evidence="17 18">Binds 1 zinc ion per subunit.</text>
</comment>
<evidence type="ECO:0000256" key="6">
    <source>
        <dbReference type="ARBA" id="ARBA00022618"/>
    </source>
</evidence>
<name>A0A8C2VK23_CHILA</name>
<feature type="compositionally biased region" description="Gly residues" evidence="19">
    <location>
        <begin position="9"/>
        <end position="18"/>
    </location>
</feature>
<accession>A0A8C2VK23</accession>
<evidence type="ECO:0000256" key="14">
    <source>
        <dbReference type="ARBA" id="ARBA00023306"/>
    </source>
</evidence>
<evidence type="ECO:0000256" key="4">
    <source>
        <dbReference type="ARBA" id="ARBA00005860"/>
    </source>
</evidence>
<feature type="binding site" evidence="17">
    <location>
        <position position="248"/>
    </location>
    <ligand>
        <name>Zn(2+)</name>
        <dbReference type="ChEBI" id="CHEBI:29105"/>
        <note>catalytic</note>
    </ligand>
</feature>
<dbReference type="GO" id="GO:0046872">
    <property type="term" value="F:metal ion binding"/>
    <property type="evidence" value="ECO:0007669"/>
    <property type="project" value="UniProtKB-KW"/>
</dbReference>
<evidence type="ECO:0000256" key="15">
    <source>
        <dbReference type="ARBA" id="ARBA00039717"/>
    </source>
</evidence>
<keyword evidence="20" id="KW-0812">Transmembrane</keyword>
<evidence type="ECO:0000313" key="22">
    <source>
        <dbReference type="Proteomes" id="UP000694398"/>
    </source>
</evidence>
<dbReference type="Gene3D" id="3.90.132.10">
    <property type="entry name" value="Leishmanolysin , domain 2"/>
    <property type="match status" value="1"/>
</dbReference>
<keyword evidence="20" id="KW-0472">Membrane</keyword>
<evidence type="ECO:0000313" key="21">
    <source>
        <dbReference type="Ensembl" id="ENSCLAP00000016789.1"/>
    </source>
</evidence>
<dbReference type="GO" id="GO:0004222">
    <property type="term" value="F:metalloendopeptidase activity"/>
    <property type="evidence" value="ECO:0007669"/>
    <property type="project" value="UniProtKB-UniRule"/>
</dbReference>
<organism evidence="21 22">
    <name type="scientific">Chinchilla lanigera</name>
    <name type="common">Long-tailed chinchilla</name>
    <name type="synonym">Chinchilla villidera</name>
    <dbReference type="NCBI Taxonomy" id="34839"/>
    <lineage>
        <taxon>Eukaryota</taxon>
        <taxon>Metazoa</taxon>
        <taxon>Chordata</taxon>
        <taxon>Craniata</taxon>
        <taxon>Vertebrata</taxon>
        <taxon>Euteleostomi</taxon>
        <taxon>Mammalia</taxon>
        <taxon>Eutheria</taxon>
        <taxon>Euarchontoglires</taxon>
        <taxon>Glires</taxon>
        <taxon>Rodentia</taxon>
        <taxon>Hystricomorpha</taxon>
        <taxon>Chinchillidae</taxon>
        <taxon>Chinchilla</taxon>
    </lineage>
</organism>
<evidence type="ECO:0000256" key="1">
    <source>
        <dbReference type="ARBA" id="ARBA00002657"/>
    </source>
</evidence>
<keyword evidence="6" id="KW-0132">Cell division</keyword>
<gene>
    <name evidence="21" type="primary">LMLN</name>
</gene>
<dbReference type="GeneTree" id="ENSGT00390000008796"/>
<dbReference type="SUPFAM" id="SSF55486">
    <property type="entry name" value="Metalloproteases ('zincins'), catalytic domain"/>
    <property type="match status" value="1"/>
</dbReference>
<evidence type="ECO:0000256" key="16">
    <source>
        <dbReference type="PIRSR" id="PIRSR601577-1"/>
    </source>
</evidence>
<dbReference type="FunFam" id="3.90.132.10:FF:000001">
    <property type="entry name" value="leishmanolysin-like peptidase isoform X2"/>
    <property type="match status" value="1"/>
</dbReference>
<feature type="transmembrane region" description="Helical" evidence="20">
    <location>
        <begin position="628"/>
        <end position="651"/>
    </location>
</feature>
<evidence type="ECO:0000256" key="13">
    <source>
        <dbReference type="ARBA" id="ARBA00023049"/>
    </source>
</evidence>
<reference evidence="21" key="1">
    <citation type="submission" date="2025-08" db="UniProtKB">
        <authorList>
            <consortium name="Ensembl"/>
        </authorList>
    </citation>
    <scope>IDENTIFICATION</scope>
</reference>
<reference evidence="21" key="2">
    <citation type="submission" date="2025-09" db="UniProtKB">
        <authorList>
            <consortium name="Ensembl"/>
        </authorList>
    </citation>
    <scope>IDENTIFICATION</scope>
</reference>
<evidence type="ECO:0000256" key="3">
    <source>
        <dbReference type="ARBA" id="ARBA00004502"/>
    </source>
</evidence>
<dbReference type="OMA" id="MVRHHVH"/>
<dbReference type="GO" id="GO:0005925">
    <property type="term" value="C:focal adhesion"/>
    <property type="evidence" value="ECO:0007669"/>
    <property type="project" value="Ensembl"/>
</dbReference>
<feature type="active site" evidence="16">
    <location>
        <position position="249"/>
    </location>
</feature>
<keyword evidence="11 18" id="KW-0378">Hydrolase</keyword>
<feature type="region of interest" description="Disordered" evidence="19">
    <location>
        <begin position="1"/>
        <end position="24"/>
    </location>
</feature>
<evidence type="ECO:0000256" key="17">
    <source>
        <dbReference type="PIRSR" id="PIRSR601577-2"/>
    </source>
</evidence>
<keyword evidence="7 18" id="KW-0645">Protease</keyword>
<dbReference type="GO" id="GO:0006508">
    <property type="term" value="P:proteolysis"/>
    <property type="evidence" value="ECO:0007669"/>
    <property type="project" value="UniProtKB-KW"/>
</dbReference>
<dbReference type="Ensembl" id="ENSCLAT00000016953.1">
    <property type="protein sequence ID" value="ENSCLAP00000016789.1"/>
    <property type="gene ID" value="ENSCLAG00000011520.1"/>
</dbReference>
<evidence type="ECO:0000256" key="11">
    <source>
        <dbReference type="ARBA" id="ARBA00022801"/>
    </source>
</evidence>
<keyword evidence="22" id="KW-1185">Reference proteome</keyword>
<evidence type="ECO:0000256" key="9">
    <source>
        <dbReference type="ARBA" id="ARBA00022723"/>
    </source>
</evidence>
<dbReference type="EC" id="3.4.24.-" evidence="18"/>
<evidence type="ECO:0000256" key="20">
    <source>
        <dbReference type="SAM" id="Phobius"/>
    </source>
</evidence>
<proteinExistence type="inferred from homology"/>
<evidence type="ECO:0000256" key="10">
    <source>
        <dbReference type="ARBA" id="ARBA00022776"/>
    </source>
</evidence>
<feature type="transmembrane region" description="Helical" evidence="20">
    <location>
        <begin position="29"/>
        <end position="50"/>
    </location>
</feature>
<keyword evidence="12 17" id="KW-0862">Zinc</keyword>
<keyword evidence="10" id="KW-0498">Mitosis</keyword>
<evidence type="ECO:0000256" key="2">
    <source>
        <dbReference type="ARBA" id="ARBA00004496"/>
    </source>
</evidence>
<keyword evidence="20" id="KW-1133">Transmembrane helix</keyword>
<evidence type="ECO:0000256" key="5">
    <source>
        <dbReference type="ARBA" id="ARBA00022490"/>
    </source>
</evidence>
<dbReference type="FunFam" id="3.10.170.20:FF:000002">
    <property type="entry name" value="Leishmanolysin like peptidase"/>
    <property type="match status" value="1"/>
</dbReference>
<feature type="binding site" evidence="17">
    <location>
        <position position="252"/>
    </location>
    <ligand>
        <name>Zn(2+)</name>
        <dbReference type="ChEBI" id="CHEBI:29105"/>
        <note>catalytic</note>
    </ligand>
</feature>
<dbReference type="GO" id="GO:0005811">
    <property type="term" value="C:lipid droplet"/>
    <property type="evidence" value="ECO:0007669"/>
    <property type="project" value="UniProtKB-SubCell"/>
</dbReference>
<sequence>MAAGRERGGGAGPVGSGSGRARRRRSGSLWVPGVLLLLGGFPAGAASASVSVGSSPLCRHHVPSVGEVINKVHLKTNHVVKRGADDHLRIKTNKLFPQAISYLEKTFQVRRPAGTILLSRQCATNQYLRKENDPHRYCTGECAAQTKCGPVAVPEEHLQPCRVCRGGKWPCAAVSELGQEGVRDADFILYVGALATERCSQENIISYAAYCQQEAEMDRPIAGYANLCPNMISTQPQEFIGMLSTVKHEIIHALGFSAGLFAFYRDKDGNPLTSRFADGLPPFNYSLGLYQWSDKVVRKVERSWNIRDNKTIPHPVYLLVTPRVVDEARKHFGCPLLEGMELENQGGMGTELNHWEKRLLENEAMTGSHTQNRVLSRITLALMEDTGWYRANYSMAEKLDWGRGMGCDFVKKSCKFWMDRQRQKGQALSPYCDTLRRNPLQLTCRQDQRAVAVCNLQKFPQPLPPEYQYFDELAGVPAEDLPHYGGAVEIADYCPFSQEFSWHLSGEYQRSSDCRVLENQPGERRCEKASHAPPACEELLASPAWLLLGISCSPQGLKVWVQDTAYPCSRAGQVLPVSIQMNGWIHGGNLLCPSCWDFCEQCPPETDPPVANLTRVLPLDLCSRSSSLVATLWLLLGNLLPVLAGVLLCVWH</sequence>
<evidence type="ECO:0000256" key="19">
    <source>
        <dbReference type="SAM" id="MobiDB-lite"/>
    </source>
</evidence>
<dbReference type="GO" id="GO:0005829">
    <property type="term" value="C:cytosol"/>
    <property type="evidence" value="ECO:0007669"/>
    <property type="project" value="Ensembl"/>
</dbReference>
<dbReference type="InterPro" id="IPR001577">
    <property type="entry name" value="Peptidase_M8"/>
</dbReference>
<keyword evidence="8" id="KW-0551">Lipid droplet</keyword>
<dbReference type="Gene3D" id="3.10.170.20">
    <property type="match status" value="1"/>
</dbReference>
<protein>
    <recommendedName>
        <fullName evidence="15 18">Leishmanolysin-like peptidase</fullName>
        <ecNumber evidence="18">3.4.24.-</ecNumber>
    </recommendedName>
</protein>
<keyword evidence="5" id="KW-0963">Cytoplasm</keyword>